<evidence type="ECO:0000313" key="2">
    <source>
        <dbReference type="Proteomes" id="UP000831068"/>
    </source>
</evidence>
<dbReference type="Pfam" id="PF14106">
    <property type="entry name" value="DUF4279"/>
    <property type="match status" value="1"/>
</dbReference>
<accession>A0ABY4BGY0</accession>
<gene>
    <name evidence="1" type="ORF">MTP08_07955</name>
</gene>
<protein>
    <submittedName>
        <fullName evidence="1">DUF4279 domain-containing protein</fullName>
    </submittedName>
</protein>
<dbReference type="Proteomes" id="UP000831068">
    <property type="component" value="Chromosome"/>
</dbReference>
<dbReference type="RefSeq" id="WP_243575515.1">
    <property type="nucleotide sequence ID" value="NZ_CP094529.1"/>
</dbReference>
<proteinExistence type="predicted"/>
<evidence type="ECO:0000313" key="1">
    <source>
        <dbReference type="EMBL" id="UOE37003.1"/>
    </source>
</evidence>
<name>A0ABY4BGY0_9FLAO</name>
<sequence length="215" mass="24553">MTVPQIIEVIQSELKNKAWGITEQILEIHNPIFVDNKIQIENIVKNENEISVFIPIENEKFYLTFYINSEKMEIIGISTEPNISIYFKATSEELSETELQNFTKLEITKSWNKGELRKLGNTSHSFSCIIIEPNKKPNNFESKIAELIEELEKDKSGIQKLSENANGYIQVIMEFHNGNGMIGGPNLSEEIIKSLNGLKLSLDFDFYVSGNPYKS</sequence>
<keyword evidence="2" id="KW-1185">Reference proteome</keyword>
<dbReference type="EMBL" id="CP094529">
    <property type="protein sequence ID" value="UOE37003.1"/>
    <property type="molecule type" value="Genomic_DNA"/>
</dbReference>
<organism evidence="1 2">
    <name type="scientific">Chryseobacterium oryzae</name>
    <dbReference type="NCBI Taxonomy" id="2929799"/>
    <lineage>
        <taxon>Bacteria</taxon>
        <taxon>Pseudomonadati</taxon>
        <taxon>Bacteroidota</taxon>
        <taxon>Flavobacteriia</taxon>
        <taxon>Flavobacteriales</taxon>
        <taxon>Weeksellaceae</taxon>
        <taxon>Chryseobacterium group</taxon>
        <taxon>Chryseobacterium</taxon>
    </lineage>
</organism>
<reference evidence="1 2" key="1">
    <citation type="submission" date="2022-03" db="EMBL/GenBank/DDBJ databases">
        <title>Chryseobacterium sp. isolated from the Andong Sikhe.</title>
        <authorList>
            <person name="Won M."/>
            <person name="Kim S.-J."/>
            <person name="Kwon S.-W."/>
        </authorList>
    </citation>
    <scope>NUCLEOTIDE SEQUENCE [LARGE SCALE GENOMIC DNA]</scope>
    <source>
        <strain evidence="1 2">ADR-1</strain>
    </source>
</reference>
<dbReference type="InterPro" id="IPR025459">
    <property type="entry name" value="DUF4279"/>
</dbReference>